<evidence type="ECO:0000313" key="9">
    <source>
        <dbReference type="EMBL" id="PWN19483.1"/>
    </source>
</evidence>
<keyword evidence="3" id="KW-0479">Metal-binding</keyword>
<dbReference type="EMBL" id="KZ819331">
    <property type="protein sequence ID" value="PWN19483.1"/>
    <property type="molecule type" value="Genomic_DNA"/>
</dbReference>
<dbReference type="SUPFAM" id="SSF51556">
    <property type="entry name" value="Metallo-dependent hydrolases"/>
    <property type="match status" value="1"/>
</dbReference>
<comment type="catalytic activity">
    <reaction evidence="7">
        <text>N(6)-methyl-AMP + H2O + H(+) = IMP + methylamine</text>
        <dbReference type="Rhea" id="RHEA:16001"/>
        <dbReference type="ChEBI" id="CHEBI:15377"/>
        <dbReference type="ChEBI" id="CHEBI:15378"/>
        <dbReference type="ChEBI" id="CHEBI:58053"/>
        <dbReference type="ChEBI" id="CHEBI:59338"/>
        <dbReference type="ChEBI" id="CHEBI:144842"/>
    </reaction>
    <physiologicalReaction direction="left-to-right" evidence="7">
        <dbReference type="Rhea" id="RHEA:16002"/>
    </physiologicalReaction>
</comment>
<dbReference type="GO" id="GO:0004000">
    <property type="term" value="F:adenosine deaminase activity"/>
    <property type="evidence" value="ECO:0007669"/>
    <property type="project" value="TreeGrafter"/>
</dbReference>
<dbReference type="Pfam" id="PF00962">
    <property type="entry name" value="A_deaminase"/>
    <property type="match status" value="1"/>
</dbReference>
<dbReference type="RefSeq" id="XP_025346643.1">
    <property type="nucleotide sequence ID" value="XM_025494646.1"/>
</dbReference>
<evidence type="ECO:0000256" key="6">
    <source>
        <dbReference type="ARBA" id="ARBA00023080"/>
    </source>
</evidence>
<name>A0A316U582_9BASI</name>
<dbReference type="OrthoDB" id="272271at2759"/>
<accession>A0A316U582</accession>
<sequence length="352" mass="38781">MVSLPYTSSDLSFTRSLAKVELHAHLNGSVRRSTLASLALAQGLSPDAIIASSQILPGDTRSTSAQFSVFHLAHKCIRGAEVVRRVTREILEDWSEDGVVYAEMRTTPRAHEEVGLSVEGYVQAVLDGFRDHQEGSASSSSSCHARLILSIDRRDGAEVAERTVNLALRHRSQGVIGIDLSGDPTLGQWSNWEPALRRARSEGLKVTIHAGEVPDADEETSQILSFHPDRLGHVCYLSPSNAKKLEETQPKIPLELCLTSNLLVCPQIVPEYSAHHFAKHYAQEHPVALCTDDTAVFGSSLSQEYAIAMQAFGFSREETKRIARDALQASFLDRNDPLWAELERVVGQEMTM</sequence>
<protein>
    <submittedName>
        <fullName evidence="9">Putative adenosine deaminase</fullName>
    </submittedName>
</protein>
<dbReference type="AlphaFoldDB" id="A0A316U582"/>
<dbReference type="GO" id="GO:0009117">
    <property type="term" value="P:nucleotide metabolic process"/>
    <property type="evidence" value="ECO:0007669"/>
    <property type="project" value="UniProtKB-KW"/>
</dbReference>
<dbReference type="GeneID" id="37016380"/>
<dbReference type="Gene3D" id="3.20.20.140">
    <property type="entry name" value="Metal-dependent hydrolases"/>
    <property type="match status" value="1"/>
</dbReference>
<dbReference type="InterPro" id="IPR006330">
    <property type="entry name" value="Ado/ade_deaminase"/>
</dbReference>
<dbReference type="PANTHER" id="PTHR11409">
    <property type="entry name" value="ADENOSINE DEAMINASE"/>
    <property type="match status" value="1"/>
</dbReference>
<feature type="domain" description="Adenosine deaminase" evidence="8">
    <location>
        <begin position="19"/>
        <end position="335"/>
    </location>
</feature>
<dbReference type="PANTHER" id="PTHR11409:SF42">
    <property type="entry name" value="ADENOSINE DEAMINASE-LIKE PROTEIN"/>
    <property type="match status" value="1"/>
</dbReference>
<keyword evidence="4" id="KW-0378">Hydrolase</keyword>
<evidence type="ECO:0000256" key="5">
    <source>
        <dbReference type="ARBA" id="ARBA00022833"/>
    </source>
</evidence>
<dbReference type="STRING" id="1684307.A0A316U582"/>
<keyword evidence="5" id="KW-0862">Zinc</keyword>
<evidence type="ECO:0000256" key="3">
    <source>
        <dbReference type="ARBA" id="ARBA00022723"/>
    </source>
</evidence>
<comment type="similarity">
    <text evidence="2">Belongs to the metallo-dependent hydrolases superfamily. Adenosine and AMP deaminases family.</text>
</comment>
<evidence type="ECO:0000256" key="7">
    <source>
        <dbReference type="ARBA" id="ARBA00048787"/>
    </source>
</evidence>
<dbReference type="InterPro" id="IPR001365">
    <property type="entry name" value="A_deaminase_dom"/>
</dbReference>
<dbReference type="InterPro" id="IPR032466">
    <property type="entry name" value="Metal_Hydrolase"/>
</dbReference>
<evidence type="ECO:0000259" key="8">
    <source>
        <dbReference type="Pfam" id="PF00962"/>
    </source>
</evidence>
<dbReference type="GO" id="GO:0046872">
    <property type="term" value="F:metal ion binding"/>
    <property type="evidence" value="ECO:0007669"/>
    <property type="project" value="UniProtKB-KW"/>
</dbReference>
<proteinExistence type="inferred from homology"/>
<gene>
    <name evidence="9" type="ORF">BCV69DRAFT_303339</name>
</gene>
<evidence type="ECO:0000256" key="4">
    <source>
        <dbReference type="ARBA" id="ARBA00022801"/>
    </source>
</evidence>
<dbReference type="GO" id="GO:0046103">
    <property type="term" value="P:inosine biosynthetic process"/>
    <property type="evidence" value="ECO:0007669"/>
    <property type="project" value="TreeGrafter"/>
</dbReference>
<keyword evidence="6" id="KW-0546">Nucleotide metabolism</keyword>
<reference evidence="9 10" key="1">
    <citation type="journal article" date="2018" name="Mol. Biol. Evol.">
        <title>Broad Genomic Sampling Reveals a Smut Pathogenic Ancestry of the Fungal Clade Ustilaginomycotina.</title>
        <authorList>
            <person name="Kijpornyongpan T."/>
            <person name="Mondo S.J."/>
            <person name="Barry K."/>
            <person name="Sandor L."/>
            <person name="Lee J."/>
            <person name="Lipzen A."/>
            <person name="Pangilinan J."/>
            <person name="LaButti K."/>
            <person name="Hainaut M."/>
            <person name="Henrissat B."/>
            <person name="Grigoriev I.V."/>
            <person name="Spatafora J.W."/>
            <person name="Aime M.C."/>
        </authorList>
    </citation>
    <scope>NUCLEOTIDE SEQUENCE [LARGE SCALE GENOMIC DNA]</scope>
    <source>
        <strain evidence="9 10">MCA 4718</strain>
    </source>
</reference>
<evidence type="ECO:0000256" key="2">
    <source>
        <dbReference type="ARBA" id="ARBA00006676"/>
    </source>
</evidence>
<keyword evidence="10" id="KW-1185">Reference proteome</keyword>
<comment type="cofactor">
    <cofactor evidence="1">
        <name>Zn(2+)</name>
        <dbReference type="ChEBI" id="CHEBI:29105"/>
    </cofactor>
</comment>
<dbReference type="GO" id="GO:0006154">
    <property type="term" value="P:adenosine catabolic process"/>
    <property type="evidence" value="ECO:0007669"/>
    <property type="project" value="TreeGrafter"/>
</dbReference>
<organism evidence="9 10">
    <name type="scientific">Pseudomicrostroma glucosiphilum</name>
    <dbReference type="NCBI Taxonomy" id="1684307"/>
    <lineage>
        <taxon>Eukaryota</taxon>
        <taxon>Fungi</taxon>
        <taxon>Dikarya</taxon>
        <taxon>Basidiomycota</taxon>
        <taxon>Ustilaginomycotina</taxon>
        <taxon>Exobasidiomycetes</taxon>
        <taxon>Microstromatales</taxon>
        <taxon>Microstromatales incertae sedis</taxon>
        <taxon>Pseudomicrostroma</taxon>
    </lineage>
</organism>
<dbReference type="Proteomes" id="UP000245942">
    <property type="component" value="Unassembled WGS sequence"/>
</dbReference>
<evidence type="ECO:0000256" key="1">
    <source>
        <dbReference type="ARBA" id="ARBA00001947"/>
    </source>
</evidence>
<evidence type="ECO:0000313" key="10">
    <source>
        <dbReference type="Proteomes" id="UP000245942"/>
    </source>
</evidence>